<dbReference type="RefSeq" id="WP_343915778.1">
    <property type="nucleotide sequence ID" value="NZ_BAAAJT010000002.1"/>
</dbReference>
<comment type="caution">
    <text evidence="1">The sequence shown here is derived from an EMBL/GenBank/DDBJ whole genome shotgun (WGS) entry which is preliminary data.</text>
</comment>
<name>A0ABW4TI67_9ACTN</name>
<keyword evidence="2" id="KW-1185">Reference proteome</keyword>
<evidence type="ECO:0000313" key="2">
    <source>
        <dbReference type="Proteomes" id="UP001597351"/>
    </source>
</evidence>
<evidence type="ECO:0000313" key="1">
    <source>
        <dbReference type="EMBL" id="MFD1945331.1"/>
    </source>
</evidence>
<dbReference type="EMBL" id="JBHUGD010000001">
    <property type="protein sequence ID" value="MFD1945331.1"/>
    <property type="molecule type" value="Genomic_DNA"/>
</dbReference>
<reference evidence="2" key="1">
    <citation type="journal article" date="2019" name="Int. J. Syst. Evol. Microbiol.">
        <title>The Global Catalogue of Microorganisms (GCM) 10K type strain sequencing project: providing services to taxonomists for standard genome sequencing and annotation.</title>
        <authorList>
            <consortium name="The Broad Institute Genomics Platform"/>
            <consortium name="The Broad Institute Genome Sequencing Center for Infectious Disease"/>
            <person name="Wu L."/>
            <person name="Ma J."/>
        </authorList>
    </citation>
    <scope>NUCLEOTIDE SEQUENCE [LARGE SCALE GENOMIC DNA]</scope>
    <source>
        <strain evidence="2">CGMCC 1.12477</strain>
    </source>
</reference>
<dbReference type="Proteomes" id="UP001597351">
    <property type="component" value="Unassembled WGS sequence"/>
</dbReference>
<gene>
    <name evidence="1" type="ORF">ACFSDE_00885</name>
</gene>
<accession>A0ABW4TI67</accession>
<sequence>MTTWADVGLTLAGAPIGALITVGGVWLTNRHNTAVQHNMLDSQERQQRAQLESDLRIDVQRTALSERLTLYVQVLAECDLVESLSAWATGSELPEQGPLTNEEVHPRWLAVRKLRRQVDVHCSSEVRFMMRKFADAVEGVDETAEPEKWELLAEVSTNLRACIVEAAVIDRTSGLAADGLGGA</sequence>
<proteinExistence type="predicted"/>
<organism evidence="1 2">
    <name type="scientific">Nocardioides aestuarii</name>
    <dbReference type="NCBI Taxonomy" id="252231"/>
    <lineage>
        <taxon>Bacteria</taxon>
        <taxon>Bacillati</taxon>
        <taxon>Actinomycetota</taxon>
        <taxon>Actinomycetes</taxon>
        <taxon>Propionibacteriales</taxon>
        <taxon>Nocardioidaceae</taxon>
        <taxon>Nocardioides</taxon>
    </lineage>
</organism>
<protein>
    <submittedName>
        <fullName evidence="1">Uncharacterized protein</fullName>
    </submittedName>
</protein>